<proteinExistence type="inferred from homology"/>
<dbReference type="PANTHER" id="PTHR47938">
    <property type="entry name" value="RESPIRATORY COMPLEX I CHAPERONE (CIA84), PUTATIVE (AFU_ORTHOLOGUE AFUA_2G06020)-RELATED"/>
    <property type="match status" value="1"/>
</dbReference>
<dbReference type="NCBIfam" id="TIGR00756">
    <property type="entry name" value="PPR"/>
    <property type="match status" value="1"/>
</dbReference>
<evidence type="ECO:0000313" key="6">
    <source>
        <dbReference type="RefSeq" id="XP_019056053.1"/>
    </source>
</evidence>
<sequence>MATGYGAKKLCNSLLQFSYSLRHFSLFHSVSSSQTLEESIRIAINTKSYHQIPDLLLSYETTNTAINQPQFQQNSNNPFSFLSSFPQAFMNQIIDEILQSFMHLRPRSRPKIAYHYLLFHTLQCPNPLPLALAILQRTLRSGCIPAPQTQLSLSSAWLNCRRTQSVPNILSEMRLIGYHPDCNTCNFLLFSLCAIDQLAEAITVLKGMCRAGCDPDSESYGTVIGAMCEARRTEPAARLMMEMVGKIGLTPRQGTVVKVVAAMRANRELRRAVELVEFLEREGYGVGFEGYETVVEGCLERKEFVLAGKVVMEMTKRGFIPYIRVRQRVVEGLACVGEPALAYAVRQRLAELRS</sequence>
<keyword evidence="2" id="KW-0677">Repeat</keyword>
<organism evidence="4 7">
    <name type="scientific">Nelumbo nucifera</name>
    <name type="common">Sacred lotus</name>
    <dbReference type="NCBI Taxonomy" id="4432"/>
    <lineage>
        <taxon>Eukaryota</taxon>
        <taxon>Viridiplantae</taxon>
        <taxon>Streptophyta</taxon>
        <taxon>Embryophyta</taxon>
        <taxon>Tracheophyta</taxon>
        <taxon>Spermatophyta</taxon>
        <taxon>Magnoliopsida</taxon>
        <taxon>Proteales</taxon>
        <taxon>Nelumbonaceae</taxon>
        <taxon>Nelumbo</taxon>
    </lineage>
</organism>
<dbReference type="AlphaFoldDB" id="A0A1U8QB90"/>
<dbReference type="Gene3D" id="1.25.40.10">
    <property type="entry name" value="Tetratricopeptide repeat domain"/>
    <property type="match status" value="1"/>
</dbReference>
<feature type="repeat" description="PPR" evidence="3">
    <location>
        <begin position="181"/>
        <end position="215"/>
    </location>
</feature>
<dbReference type="InterPro" id="IPR011990">
    <property type="entry name" value="TPR-like_helical_dom_sf"/>
</dbReference>
<evidence type="ECO:0000256" key="2">
    <source>
        <dbReference type="ARBA" id="ARBA00022737"/>
    </source>
</evidence>
<evidence type="ECO:0000313" key="7">
    <source>
        <dbReference type="RefSeq" id="XP_019056054.1"/>
    </source>
</evidence>
<protein>
    <submittedName>
        <fullName evidence="5 6">Pentatricopeptide repeat-containing protein At1g06270</fullName>
    </submittedName>
</protein>
<dbReference type="RefSeq" id="XP_019056054.1">
    <property type="nucleotide sequence ID" value="XM_019200509.1"/>
</dbReference>
<feature type="repeat" description="PPR" evidence="3">
    <location>
        <begin position="216"/>
        <end position="251"/>
    </location>
</feature>
<dbReference type="RefSeq" id="XP_019056053.1">
    <property type="nucleotide sequence ID" value="XM_019200508.1"/>
</dbReference>
<evidence type="ECO:0000256" key="3">
    <source>
        <dbReference type="PROSITE-ProRule" id="PRU00708"/>
    </source>
</evidence>
<dbReference type="Pfam" id="PF13041">
    <property type="entry name" value="PPR_2"/>
    <property type="match status" value="1"/>
</dbReference>
<dbReference type="RefSeq" id="XP_019056055.1">
    <property type="nucleotide sequence ID" value="XM_019200510.1"/>
</dbReference>
<reference evidence="5 6" key="1">
    <citation type="submission" date="2025-04" db="UniProtKB">
        <authorList>
            <consortium name="RefSeq"/>
        </authorList>
    </citation>
    <scope>IDENTIFICATION</scope>
</reference>
<dbReference type="Proteomes" id="UP000189703">
    <property type="component" value="Unplaced"/>
</dbReference>
<dbReference type="RefSeq" id="XP_019056056.1">
    <property type="nucleotide sequence ID" value="XM_019200511.1"/>
</dbReference>
<evidence type="ECO:0000313" key="4">
    <source>
        <dbReference type="Proteomes" id="UP000189703"/>
    </source>
</evidence>
<dbReference type="GeneID" id="104613513"/>
<dbReference type="GO" id="GO:0003729">
    <property type="term" value="F:mRNA binding"/>
    <property type="evidence" value="ECO:0000318"/>
    <property type="project" value="GO_Central"/>
</dbReference>
<dbReference type="OrthoDB" id="1911783at2759"/>
<dbReference type="RefSeq" id="XP_019056052.1">
    <property type="nucleotide sequence ID" value="XM_019200507.1"/>
</dbReference>
<dbReference type="STRING" id="4432.A0A1U8QB90"/>
<dbReference type="InterPro" id="IPR002885">
    <property type="entry name" value="PPR_rpt"/>
</dbReference>
<dbReference type="PANTHER" id="PTHR47938:SF21">
    <property type="entry name" value="OS02G0827900 PROTEIN"/>
    <property type="match status" value="1"/>
</dbReference>
<name>A0A1U8QB90_NELNU</name>
<accession>A0A1U8QB90</accession>
<evidence type="ECO:0000256" key="1">
    <source>
        <dbReference type="ARBA" id="ARBA00007626"/>
    </source>
</evidence>
<dbReference type="PROSITE" id="PS51375">
    <property type="entry name" value="PPR"/>
    <property type="match status" value="2"/>
</dbReference>
<gene>
    <name evidence="5 6 7 8 9" type="primary">LOC104613513</name>
</gene>
<dbReference type="OMA" id="CIPVPQT"/>
<evidence type="ECO:0000313" key="8">
    <source>
        <dbReference type="RefSeq" id="XP_019056055.1"/>
    </source>
</evidence>
<evidence type="ECO:0000313" key="9">
    <source>
        <dbReference type="RefSeq" id="XP_019056056.1"/>
    </source>
</evidence>
<evidence type="ECO:0000313" key="5">
    <source>
        <dbReference type="RefSeq" id="XP_019056052.1"/>
    </source>
</evidence>
<keyword evidence="4" id="KW-1185">Reference proteome</keyword>
<dbReference type="KEGG" id="nnu:104613513"/>
<comment type="similarity">
    <text evidence="1">Belongs to the PPR family. P subfamily.</text>
</comment>